<accession>A0ABY4CD47</accession>
<name>A0ABY4CD47_9BACT</name>
<proteinExistence type="predicted"/>
<organism evidence="1 2">
    <name type="scientific">Bdellovibrio reynosensis</name>
    <dbReference type="NCBI Taxonomy" id="2835041"/>
    <lineage>
        <taxon>Bacteria</taxon>
        <taxon>Pseudomonadati</taxon>
        <taxon>Bdellovibrionota</taxon>
        <taxon>Bdellovibrionia</taxon>
        <taxon>Bdellovibrionales</taxon>
        <taxon>Pseudobdellovibrionaceae</taxon>
        <taxon>Bdellovibrio</taxon>
    </lineage>
</organism>
<reference evidence="1" key="1">
    <citation type="submission" date="2022-03" db="EMBL/GenBank/DDBJ databases">
        <title>Genome Identification and Characterization of new species Bdellovibrio reynosense LBG001 sp. nov. from a Mexico soil sample.</title>
        <authorList>
            <person name="Camilli A."/>
            <person name="Ajao Y."/>
            <person name="Guo X."/>
        </authorList>
    </citation>
    <scope>NUCLEOTIDE SEQUENCE</scope>
    <source>
        <strain evidence="1">LBG001</strain>
    </source>
</reference>
<gene>
    <name evidence="1" type="ORF">MNR06_07970</name>
</gene>
<dbReference type="Proteomes" id="UP000830116">
    <property type="component" value="Chromosome"/>
</dbReference>
<protein>
    <submittedName>
        <fullName evidence="1">Uncharacterized protein</fullName>
    </submittedName>
</protein>
<evidence type="ECO:0000313" key="1">
    <source>
        <dbReference type="EMBL" id="UOF02888.1"/>
    </source>
</evidence>
<dbReference type="EMBL" id="CP093442">
    <property type="protein sequence ID" value="UOF02888.1"/>
    <property type="molecule type" value="Genomic_DNA"/>
</dbReference>
<sequence>MPEPHLVTPYGSVLVLQNSKDISDSKHIEIVKAVVEIFKEKLGESIGEIENFPEQFFYEIRIQGFSYIVNEECSWSSVNKNRLHELVLISVSANFVAIYTSNTAHRAFILNSLVQNKTLQVLRKIPSAELIKAFLTTSQLKAIWMSGTHKVVDVKADSKVLSGRNLECALDPLADSTYLASAARVKDMGVALRSSVVWTRSHENLDEFANGLDKIFESLRANAKSHGQLPVLASELSDFNGVSGVFDFEVGPPEAFSGRRIEKAENLISLFNFETAPCSHQNSCCFHLKIQHRGSTRAAIQIHLEPKFQKHSTDVFFQMTAAPPVANSLYIPILDALADFPELFRVFYESGHTISAGALAISNTKDQNFSSWRWANFTRNNGRLSIAVDIKKEKPDANNLSLIWSNPNEDSLFTWLVSTVSTAQGANTLGLKPLSNSSDVWLFCDDDAGEIADFVHLYYPANPSATNQVKVTLIHIKGAKSSSIRRQMVAGPFEVVCGQAIKNARYIDRSILVERIQDRIFDPDRPLWNDPLQTNSPPQGDRFDFYSLLMCLPADTKYEVLIVQPHVTQRATQLPANMPGATPQSLGAVQLRSLLFSTQASARAVTADFWVVGCA</sequence>
<keyword evidence="2" id="KW-1185">Reference proteome</keyword>
<dbReference type="RefSeq" id="WP_243540707.1">
    <property type="nucleotide sequence ID" value="NZ_CP093442.1"/>
</dbReference>
<evidence type="ECO:0000313" key="2">
    <source>
        <dbReference type="Proteomes" id="UP000830116"/>
    </source>
</evidence>